<evidence type="ECO:0000256" key="18">
    <source>
        <dbReference type="RuleBase" id="RU362033"/>
    </source>
</evidence>
<reference evidence="23 24" key="1">
    <citation type="submission" date="2015-07" db="EMBL/GenBank/DDBJ databases">
        <title>The genome of Eufriesea mexicana.</title>
        <authorList>
            <person name="Pan H."/>
            <person name="Kapheim K."/>
        </authorList>
    </citation>
    <scope>NUCLEOTIDE SEQUENCE [LARGE SCALE GENOMIC DNA]</scope>
    <source>
        <strain evidence="23">0111107269</strain>
        <tissue evidence="23">Whole body</tissue>
    </source>
</reference>
<feature type="binding site" evidence="16">
    <location>
        <position position="763"/>
    </location>
    <ligand>
        <name>ATP</name>
        <dbReference type="ChEBI" id="CHEBI:30616"/>
    </ligand>
</feature>
<feature type="domain" description="P-type ATPase C-terminal" evidence="22">
    <location>
        <begin position="1031"/>
        <end position="1132"/>
    </location>
</feature>
<feature type="binding site" evidence="16">
    <location>
        <position position="1008"/>
    </location>
    <ligand>
        <name>ATP</name>
        <dbReference type="ChEBI" id="CHEBI:30616"/>
    </ligand>
</feature>
<evidence type="ECO:0000259" key="19">
    <source>
        <dbReference type="Pfam" id="PF00122"/>
    </source>
</evidence>
<dbReference type="SFLD" id="SFLDG00002">
    <property type="entry name" value="C1.7:_P-type_atpase_like"/>
    <property type="match status" value="1"/>
</dbReference>
<dbReference type="InterPro" id="IPR032630">
    <property type="entry name" value="P_typ_ATPase_c"/>
</dbReference>
<evidence type="ECO:0000256" key="11">
    <source>
        <dbReference type="ARBA" id="ARBA00022989"/>
    </source>
</evidence>
<feature type="binding site" evidence="16">
    <location>
        <position position="984"/>
    </location>
    <ligand>
        <name>ATP</name>
        <dbReference type="ChEBI" id="CHEBI:30616"/>
    </ligand>
</feature>
<dbReference type="AlphaFoldDB" id="A0A310SP38"/>
<evidence type="ECO:0000256" key="7">
    <source>
        <dbReference type="ARBA" id="ARBA00022741"/>
    </source>
</evidence>
<dbReference type="Gene3D" id="3.40.50.1000">
    <property type="entry name" value="HAD superfamily/HAD-like"/>
    <property type="match status" value="1"/>
</dbReference>
<dbReference type="GO" id="GO:0005524">
    <property type="term" value="F:ATP binding"/>
    <property type="evidence" value="ECO:0007669"/>
    <property type="project" value="UniProtKB-UniRule"/>
</dbReference>
<feature type="binding site" evidence="16">
    <location>
        <position position="816"/>
    </location>
    <ligand>
        <name>ATP</name>
        <dbReference type="ChEBI" id="CHEBI:30616"/>
    </ligand>
</feature>
<dbReference type="Pfam" id="PF13246">
    <property type="entry name" value="Cation_ATPase"/>
    <property type="match status" value="1"/>
</dbReference>
<evidence type="ECO:0000259" key="20">
    <source>
        <dbReference type="Pfam" id="PF15867"/>
    </source>
</evidence>
<keyword evidence="11 18" id="KW-1133">Transmembrane helix</keyword>
<dbReference type="GO" id="GO:0140326">
    <property type="term" value="F:ATPase-coupled intramembrane lipid transporter activity"/>
    <property type="evidence" value="ECO:0007669"/>
    <property type="project" value="UniProtKB-EC"/>
</dbReference>
<dbReference type="InterPro" id="IPR018303">
    <property type="entry name" value="ATPase_P-typ_P_site"/>
</dbReference>
<evidence type="ECO:0000256" key="1">
    <source>
        <dbReference type="ARBA" id="ARBA00001946"/>
    </source>
</evidence>
<feature type="binding site" evidence="16">
    <location>
        <position position="589"/>
    </location>
    <ligand>
        <name>ATP</name>
        <dbReference type="ChEBI" id="CHEBI:30616"/>
    </ligand>
</feature>
<feature type="binding site" evidence="16">
    <location>
        <position position="978"/>
    </location>
    <ligand>
        <name>ATP</name>
        <dbReference type="ChEBI" id="CHEBI:30616"/>
    </ligand>
</feature>
<comment type="catalytic activity">
    <reaction evidence="14 18">
        <text>ATP + H2O + phospholipidSide 1 = ADP + phosphate + phospholipidSide 2.</text>
        <dbReference type="EC" id="7.6.2.1"/>
    </reaction>
</comment>
<comment type="cofactor">
    <cofactor evidence="1 17">
        <name>Mg(2+)</name>
        <dbReference type="ChEBI" id="CHEBI:18420"/>
    </cofactor>
</comment>
<gene>
    <name evidence="23" type="ORF">WN48_02666</name>
</gene>
<dbReference type="SUPFAM" id="SSF81653">
    <property type="entry name" value="Calcium ATPase, transduction domain A"/>
    <property type="match status" value="1"/>
</dbReference>
<dbReference type="PANTHER" id="PTHR24092">
    <property type="entry name" value="PROBABLE PHOSPHOLIPID-TRANSPORTING ATPASE"/>
    <property type="match status" value="1"/>
</dbReference>
<keyword evidence="4" id="KW-0813">Transport</keyword>
<keyword evidence="13 18" id="KW-0472">Membrane</keyword>
<dbReference type="FunFam" id="3.40.50.1000:FF:000009">
    <property type="entry name" value="Phospholipid-transporting ATPase"/>
    <property type="match status" value="1"/>
</dbReference>
<evidence type="ECO:0000259" key="21">
    <source>
        <dbReference type="Pfam" id="PF16209"/>
    </source>
</evidence>
<name>A0A310SP38_9HYME</name>
<evidence type="ECO:0000256" key="12">
    <source>
        <dbReference type="ARBA" id="ARBA00023055"/>
    </source>
</evidence>
<evidence type="ECO:0000256" key="3">
    <source>
        <dbReference type="ARBA" id="ARBA00008109"/>
    </source>
</evidence>
<dbReference type="GO" id="GO:0005802">
    <property type="term" value="C:trans-Golgi network"/>
    <property type="evidence" value="ECO:0007669"/>
    <property type="project" value="TreeGrafter"/>
</dbReference>
<feature type="domain" description="P-type ATPase N-terminal" evidence="21">
    <location>
        <begin position="245"/>
        <end position="301"/>
    </location>
</feature>
<comment type="similarity">
    <text evidence="3 18">Belongs to the cation transport ATPase (P-type) (TC 3.A.3) family. Type IV subfamily.</text>
</comment>
<feature type="transmembrane region" description="Helical" evidence="18">
    <location>
        <begin position="527"/>
        <end position="545"/>
    </location>
</feature>
<feature type="transmembrane region" description="Helical" evidence="18">
    <location>
        <begin position="274"/>
        <end position="292"/>
    </location>
</feature>
<feature type="transmembrane region" description="Helical" evidence="18">
    <location>
        <begin position="1065"/>
        <end position="1085"/>
    </location>
</feature>
<evidence type="ECO:0000256" key="16">
    <source>
        <dbReference type="PIRSR" id="PIRSR606539-2"/>
    </source>
</evidence>
<dbReference type="PANTHER" id="PTHR24092:SF5">
    <property type="entry name" value="PHOSPHOLIPID-TRANSPORTING ATPASE"/>
    <property type="match status" value="1"/>
</dbReference>
<feature type="binding site" evidence="16">
    <location>
        <position position="897"/>
    </location>
    <ligand>
        <name>ATP</name>
        <dbReference type="ChEBI" id="CHEBI:30616"/>
    </ligand>
</feature>
<dbReference type="Gene3D" id="2.70.150.10">
    <property type="entry name" value="Calcium-transporting ATPase, cytoplasmic transduction domain A"/>
    <property type="match status" value="1"/>
</dbReference>
<feature type="domain" description="Dynein attachment factor N-terminal" evidence="20">
    <location>
        <begin position="9"/>
        <end position="74"/>
    </location>
</feature>
<feature type="binding site" evidence="17">
    <location>
        <position position="1008"/>
    </location>
    <ligand>
        <name>Mg(2+)</name>
        <dbReference type="ChEBI" id="CHEBI:18420"/>
    </ligand>
</feature>
<dbReference type="Pfam" id="PF16212">
    <property type="entry name" value="PhoLip_ATPase_C"/>
    <property type="match status" value="1"/>
</dbReference>
<dbReference type="FunFam" id="3.40.1110.10:FF:000097">
    <property type="entry name" value="Phospholipid-transporting ATPase"/>
    <property type="match status" value="1"/>
</dbReference>
<evidence type="ECO:0000256" key="5">
    <source>
        <dbReference type="ARBA" id="ARBA00022692"/>
    </source>
</evidence>
<comment type="subcellular location">
    <subcellularLocation>
        <location evidence="2">Endomembrane system</location>
        <topology evidence="2">Multi-pass membrane protein</topology>
    </subcellularLocation>
    <subcellularLocation>
        <location evidence="18">Membrane</location>
        <topology evidence="18">Multi-pass membrane protein</topology>
    </subcellularLocation>
</comment>
<dbReference type="EMBL" id="KQ761768">
    <property type="protein sequence ID" value="OAD57092.1"/>
    <property type="molecule type" value="Genomic_DNA"/>
</dbReference>
<dbReference type="GO" id="GO:0016887">
    <property type="term" value="F:ATP hydrolysis activity"/>
    <property type="evidence" value="ECO:0007669"/>
    <property type="project" value="InterPro"/>
</dbReference>
<feature type="binding site" evidence="16">
    <location>
        <position position="721"/>
    </location>
    <ligand>
        <name>ATP</name>
        <dbReference type="ChEBI" id="CHEBI:30616"/>
    </ligand>
</feature>
<dbReference type="PROSITE" id="PS00154">
    <property type="entry name" value="ATPASE_E1_E2"/>
    <property type="match status" value="1"/>
</dbReference>
<feature type="binding site" evidence="16">
    <location>
        <position position="787"/>
    </location>
    <ligand>
        <name>ATP</name>
        <dbReference type="ChEBI" id="CHEBI:30616"/>
    </ligand>
</feature>
<dbReference type="Gene3D" id="3.40.1110.10">
    <property type="entry name" value="Calcium-transporting ATPase, cytoplasmic domain N"/>
    <property type="match status" value="1"/>
</dbReference>
<sequence>MSKLRLPVNYKNMELELLEALRADRLYKLQNDAKLKAVEQKVPTYEDFRQLVNAAHLKPLEHADVKSKTKSIWNSVLHTDNSNMMMSLDKSKDQHSGDYLRSVAKNGNDLENEIPTTFAQFVQVWKTLKGYELKFNCLKLLSCASVVNGKENLSSDLLKKSMRLEEMPLRLSSDERDFEMDEETDYLLQPSEDSIRLLTSRRRRINDFSILLKNCLCGCCTWMWRRCCRERELRARVIHIGQPMHEKFPTNVIRNQKYNIVTFLPMVLFQQFKFFLNLYFLLMAISQFIPDIRIGYLYTYWGPLCFVLTITICREAIDDFRRYKRDKEVNAQKYYRLIKGFDSPELVPSSKLRVGDLVIVEKGQRVPADLVLLQTTEKSGSCFVRTDQLDGETDWKLRLAVPVTQKLENNSQLFDIKASIYVEKPQKDIHSFIGTFTRYDGYSSEESLGVDNTLWANTAIASGSALGIVVYTGQETRSLMNHSAPRSKVGLLDQEINQLTKVLFCAVIGLALVMMSLKGFNGPWYRYMFRFVLLFSYIIPISLRVNLDMGKAFYAWCIQRDKEIAGTVVRTTTIPEELGRISYLLSDKTGTLTQNKMVFKKLHLGMISYGQETFDEVTAVLKTCYSTNSEISPVKPSTSIHSGKVRRSESTRIYDAVHALALCHNVTPVYDEVNKSSTLDAMSIQTGETGDSGSIQSQTEADQHYYLPEQKRNYQASSPDEVALVKWTEEMGLALVKRDLNFMQLKAPNGKILNYTILQIFPFTSETKRMGIIVREESNSEIVFYLKGADVVMSGIVQYNDWLEEECGNMAREGLRTLVVAKKNLTEEQYLDFEARYNSARMSVSDRVSRVAAVVESLEREMELLCVTGVEDRLQDRVRPTLELLRNAGIKIWMLTGDKLETATCIAKSSCLVSRTQSLHVFKSVVTRTDAHLELNTFRKKQDCALVISGDSLEVCLQYYEQEFLELACGSPAVVCCRCSPTQKAEVVSLIQRHTGKRTAAVGDGGNDVSMIQAADAGIGLEGLEGRQASLAADFSISQFSHLANLLLVHGRRSYKRSAALSQFVIHRGLIISTMQAVFSAVFYLSSVSLYQGFLMVGYGTIYTMFPVFSLVLDKDVSGKIALTYPELYKELMAISFTALVLTELIMVALTIRTWHHIMILAEIFSLALYLLSLVVLKDYFGMYNLYYIIIKDKK</sequence>
<keyword evidence="7 16" id="KW-0547">Nucleotide-binding</keyword>
<evidence type="ECO:0000313" key="23">
    <source>
        <dbReference type="EMBL" id="OAD57092.1"/>
    </source>
</evidence>
<dbReference type="GO" id="GO:0006897">
    <property type="term" value="P:endocytosis"/>
    <property type="evidence" value="ECO:0007669"/>
    <property type="project" value="TreeGrafter"/>
</dbReference>
<dbReference type="GO" id="GO:0005768">
    <property type="term" value="C:endosome"/>
    <property type="evidence" value="ECO:0007669"/>
    <property type="project" value="TreeGrafter"/>
</dbReference>
<dbReference type="Pfam" id="PF16209">
    <property type="entry name" value="PhoLip_ATPase_N"/>
    <property type="match status" value="1"/>
</dbReference>
<feature type="domain" description="P-type ATPase A" evidence="19">
    <location>
        <begin position="345"/>
        <end position="477"/>
    </location>
</feature>
<evidence type="ECO:0000256" key="4">
    <source>
        <dbReference type="ARBA" id="ARBA00022448"/>
    </source>
</evidence>
<evidence type="ECO:0000256" key="13">
    <source>
        <dbReference type="ARBA" id="ARBA00023136"/>
    </source>
</evidence>
<keyword evidence="5 18" id="KW-0812">Transmembrane</keyword>
<feature type="binding site" evidence="17">
    <location>
        <position position="1004"/>
    </location>
    <ligand>
        <name>Mg(2+)</name>
        <dbReference type="ChEBI" id="CHEBI:18420"/>
    </ligand>
</feature>
<evidence type="ECO:0000256" key="17">
    <source>
        <dbReference type="PIRSR" id="PIRSR606539-3"/>
    </source>
</evidence>
<dbReference type="InterPro" id="IPR023214">
    <property type="entry name" value="HAD_sf"/>
</dbReference>
<dbReference type="SFLD" id="SFLDF00027">
    <property type="entry name" value="p-type_atpase"/>
    <property type="match status" value="1"/>
</dbReference>
<evidence type="ECO:0000256" key="14">
    <source>
        <dbReference type="ARBA" id="ARBA00034036"/>
    </source>
</evidence>
<proteinExistence type="inferred from homology"/>
<feature type="active site" description="4-aspartylphosphate intermediate" evidence="15">
    <location>
        <position position="587"/>
    </location>
</feature>
<dbReference type="InterPro" id="IPR059000">
    <property type="entry name" value="ATPase_P-type_domA"/>
</dbReference>
<dbReference type="InterPro" id="IPR023299">
    <property type="entry name" value="ATPase_P-typ_cyto_dom_N"/>
</dbReference>
<keyword evidence="8 16" id="KW-0067">ATP-binding</keyword>
<keyword evidence="6 17" id="KW-0479">Metal-binding</keyword>
<keyword evidence="10 18" id="KW-1278">Translocase</keyword>
<evidence type="ECO:0000256" key="15">
    <source>
        <dbReference type="PIRSR" id="PIRSR606539-1"/>
    </source>
</evidence>
<feature type="binding site" evidence="16">
    <location>
        <position position="1007"/>
    </location>
    <ligand>
        <name>ATP</name>
        <dbReference type="ChEBI" id="CHEBI:30616"/>
    </ligand>
</feature>
<dbReference type="PRINTS" id="PR00119">
    <property type="entry name" value="CATATPASE"/>
</dbReference>
<dbReference type="InterPro" id="IPR044492">
    <property type="entry name" value="P_typ_ATPase_HD_dom"/>
</dbReference>
<dbReference type="SUPFAM" id="SSF81665">
    <property type="entry name" value="Calcium ATPase, transmembrane domain M"/>
    <property type="match status" value="1"/>
</dbReference>
<dbReference type="SFLD" id="SFLDS00003">
    <property type="entry name" value="Haloacid_Dehalogenase"/>
    <property type="match status" value="1"/>
</dbReference>
<feature type="binding site" evidence="16">
    <location>
        <position position="587"/>
    </location>
    <ligand>
        <name>ATP</name>
        <dbReference type="ChEBI" id="CHEBI:30616"/>
    </ligand>
</feature>
<dbReference type="InterPro" id="IPR032631">
    <property type="entry name" value="P-type_ATPase_N"/>
</dbReference>
<feature type="transmembrane region" description="Helical" evidence="18">
    <location>
        <begin position="1158"/>
        <end position="1177"/>
    </location>
</feature>
<evidence type="ECO:0000256" key="9">
    <source>
        <dbReference type="ARBA" id="ARBA00022842"/>
    </source>
</evidence>
<dbReference type="GO" id="GO:0000287">
    <property type="term" value="F:magnesium ion binding"/>
    <property type="evidence" value="ECO:0007669"/>
    <property type="project" value="UniProtKB-UniRule"/>
</dbReference>
<dbReference type="NCBIfam" id="TIGR01494">
    <property type="entry name" value="ATPase_P-type"/>
    <property type="match status" value="2"/>
</dbReference>
<feature type="binding site" evidence="16">
    <location>
        <position position="588"/>
    </location>
    <ligand>
        <name>ATP</name>
        <dbReference type="ChEBI" id="CHEBI:30616"/>
    </ligand>
</feature>
<evidence type="ECO:0000256" key="6">
    <source>
        <dbReference type="ARBA" id="ARBA00022723"/>
    </source>
</evidence>
<evidence type="ECO:0000259" key="22">
    <source>
        <dbReference type="Pfam" id="PF16212"/>
    </source>
</evidence>
<evidence type="ECO:0000313" key="24">
    <source>
        <dbReference type="Proteomes" id="UP000250275"/>
    </source>
</evidence>
<dbReference type="Pfam" id="PF00122">
    <property type="entry name" value="E1-E2_ATPase"/>
    <property type="match status" value="1"/>
</dbReference>
<accession>A0A310SP38</accession>
<dbReference type="GO" id="GO:0006890">
    <property type="term" value="P:retrograde vesicle-mediated transport, Golgi to endoplasmic reticulum"/>
    <property type="evidence" value="ECO:0007669"/>
    <property type="project" value="TreeGrafter"/>
</dbReference>
<feature type="binding site" evidence="16">
    <location>
        <position position="896"/>
    </location>
    <ligand>
        <name>ATP</name>
        <dbReference type="ChEBI" id="CHEBI:30616"/>
    </ligand>
</feature>
<dbReference type="GO" id="GO:0045332">
    <property type="term" value="P:phospholipid translocation"/>
    <property type="evidence" value="ECO:0007669"/>
    <property type="project" value="TreeGrafter"/>
</dbReference>
<dbReference type="Pfam" id="PF15867">
    <property type="entry name" value="Dynein_attach_N"/>
    <property type="match status" value="1"/>
</dbReference>
<dbReference type="OrthoDB" id="447931at2759"/>
<dbReference type="InterPro" id="IPR023298">
    <property type="entry name" value="ATPase_P-typ_TM_dom_sf"/>
</dbReference>
<dbReference type="InterPro" id="IPR001757">
    <property type="entry name" value="P_typ_ATPase"/>
</dbReference>
<evidence type="ECO:0000256" key="2">
    <source>
        <dbReference type="ARBA" id="ARBA00004127"/>
    </source>
</evidence>
<feature type="transmembrane region" description="Helical" evidence="18">
    <location>
        <begin position="502"/>
        <end position="521"/>
    </location>
</feature>
<dbReference type="Proteomes" id="UP000250275">
    <property type="component" value="Unassembled WGS sequence"/>
</dbReference>
<feature type="binding site" evidence="17">
    <location>
        <position position="587"/>
    </location>
    <ligand>
        <name>Mg(2+)</name>
        <dbReference type="ChEBI" id="CHEBI:18420"/>
    </ligand>
</feature>
<organism evidence="23 24">
    <name type="scientific">Eufriesea mexicana</name>
    <dbReference type="NCBI Taxonomy" id="516756"/>
    <lineage>
        <taxon>Eukaryota</taxon>
        <taxon>Metazoa</taxon>
        <taxon>Ecdysozoa</taxon>
        <taxon>Arthropoda</taxon>
        <taxon>Hexapoda</taxon>
        <taxon>Insecta</taxon>
        <taxon>Pterygota</taxon>
        <taxon>Neoptera</taxon>
        <taxon>Endopterygota</taxon>
        <taxon>Hymenoptera</taxon>
        <taxon>Apocrita</taxon>
        <taxon>Aculeata</taxon>
        <taxon>Apoidea</taxon>
        <taxon>Anthophila</taxon>
        <taxon>Apidae</taxon>
        <taxon>Eufriesea</taxon>
    </lineage>
</organism>
<dbReference type="NCBIfam" id="TIGR01652">
    <property type="entry name" value="ATPase-Plipid"/>
    <property type="match status" value="1"/>
</dbReference>
<feature type="transmembrane region" description="Helical" evidence="18">
    <location>
        <begin position="298"/>
        <end position="317"/>
    </location>
</feature>
<keyword evidence="9 17" id="KW-0460">Magnesium</keyword>
<feature type="transmembrane region" description="Helical" evidence="18">
    <location>
        <begin position="1132"/>
        <end position="1152"/>
    </location>
</feature>
<dbReference type="InterPro" id="IPR031733">
    <property type="entry name" value="Dynein_attach_N"/>
</dbReference>
<dbReference type="InterPro" id="IPR008250">
    <property type="entry name" value="ATPase_P-typ_transduc_dom_A_sf"/>
</dbReference>
<feature type="binding site" evidence="17">
    <location>
        <position position="589"/>
    </location>
    <ligand>
        <name>Mg(2+)</name>
        <dbReference type="ChEBI" id="CHEBI:18420"/>
    </ligand>
</feature>
<dbReference type="SUPFAM" id="SSF81660">
    <property type="entry name" value="Metal cation-transporting ATPase, ATP-binding domain N"/>
    <property type="match status" value="1"/>
</dbReference>
<evidence type="ECO:0000256" key="8">
    <source>
        <dbReference type="ARBA" id="ARBA00022840"/>
    </source>
</evidence>
<dbReference type="EC" id="7.6.2.1" evidence="18"/>
<keyword evidence="24" id="KW-1185">Reference proteome</keyword>
<dbReference type="GO" id="GO:0005886">
    <property type="term" value="C:plasma membrane"/>
    <property type="evidence" value="ECO:0007669"/>
    <property type="project" value="TreeGrafter"/>
</dbReference>
<feature type="transmembrane region" description="Helical" evidence="18">
    <location>
        <begin position="1091"/>
        <end position="1112"/>
    </location>
</feature>
<feature type="binding site" evidence="16">
    <location>
        <position position="898"/>
    </location>
    <ligand>
        <name>ATP</name>
        <dbReference type="ChEBI" id="CHEBI:30616"/>
    </ligand>
</feature>
<evidence type="ECO:0000256" key="10">
    <source>
        <dbReference type="ARBA" id="ARBA00022967"/>
    </source>
</evidence>
<dbReference type="InterPro" id="IPR036412">
    <property type="entry name" value="HAD-like_sf"/>
</dbReference>
<keyword evidence="12" id="KW-0445">Lipid transport</keyword>
<dbReference type="InterPro" id="IPR006539">
    <property type="entry name" value="P-type_ATPase_IV"/>
</dbReference>
<protein>
    <recommendedName>
        <fullName evidence="18">Phospholipid-transporting ATPase</fullName>
        <ecNumber evidence="18">7.6.2.1</ecNumber>
    </recommendedName>
</protein>
<dbReference type="SUPFAM" id="SSF56784">
    <property type="entry name" value="HAD-like"/>
    <property type="match status" value="1"/>
</dbReference>